<dbReference type="PANTHER" id="PTHR43142:SF1">
    <property type="entry name" value="CARBOXYLIC ESTER HYDROLASE"/>
    <property type="match status" value="1"/>
</dbReference>
<organism evidence="6 7">
    <name type="scientific">Kineosporia mesophila</name>
    <dbReference type="NCBI Taxonomy" id="566012"/>
    <lineage>
        <taxon>Bacteria</taxon>
        <taxon>Bacillati</taxon>
        <taxon>Actinomycetota</taxon>
        <taxon>Actinomycetes</taxon>
        <taxon>Kineosporiales</taxon>
        <taxon>Kineosporiaceae</taxon>
        <taxon>Kineosporia</taxon>
    </lineage>
</organism>
<feature type="domain" description="Carboxylesterase type B" evidence="5">
    <location>
        <begin position="3"/>
        <end position="319"/>
    </location>
</feature>
<gene>
    <name evidence="6" type="ORF">GCM10022223_44300</name>
</gene>
<dbReference type="PROSITE" id="PS01173">
    <property type="entry name" value="LIPASE_GDXG_HIS"/>
    <property type="match status" value="1"/>
</dbReference>
<dbReference type="Pfam" id="PF00135">
    <property type="entry name" value="COesterase"/>
    <property type="match status" value="1"/>
</dbReference>
<evidence type="ECO:0000256" key="2">
    <source>
        <dbReference type="ARBA" id="ARBA00010515"/>
    </source>
</evidence>
<sequence>MSSVPTTLGRVRGTAAGGVLAFRGIPYAANSSGADRFAAPIPFPAWSGERDATVFGPTSPQPDRGGAFDSLDLTPFFGPGWVAGDLPLTVNVWTPSVSSHEPLPVLVFVHGGAFVAGSTAASLYDGAAFACAGIVCVTVNYRLGVPGWLHLPDAPANRGLLDVLAALHWVQREIGAFGGDPGRVTLAGQSAGAMIVAAALADQSFAGTFGQAIVASGSGLGALLPAQAWMVTERVASHLGIRPTADDFAMLDDATLVDSLSCLTGLDLRLPGVRHPLAGIAPFAPVLDEQPAVTIGAGRGIPAALLLGATTHEGNLYTAPVPGGEAEARAVAAAASPGGSGPADFPHTNWDELRSAILTEAVFREGTRALSAASVAARNSTFEYEFTWPSPAIGETLGAAHGVDLPFAFARASAEDLRGDRGLLGPEGGPARLEAEIHSAWIRFVTYSKPGWDATAAGWPTVRRFG</sequence>
<dbReference type="PANTHER" id="PTHR43142">
    <property type="entry name" value="CARBOXYLIC ESTER HYDROLASE"/>
    <property type="match status" value="1"/>
</dbReference>
<evidence type="ECO:0000313" key="6">
    <source>
        <dbReference type="EMBL" id="GAA3622492.1"/>
    </source>
</evidence>
<dbReference type="RefSeq" id="WP_231481131.1">
    <property type="nucleotide sequence ID" value="NZ_BAAAZO010000009.1"/>
</dbReference>
<dbReference type="Proteomes" id="UP001501074">
    <property type="component" value="Unassembled WGS sequence"/>
</dbReference>
<evidence type="ECO:0000259" key="5">
    <source>
        <dbReference type="Pfam" id="PF00135"/>
    </source>
</evidence>
<evidence type="ECO:0000256" key="3">
    <source>
        <dbReference type="ARBA" id="ARBA00022801"/>
    </source>
</evidence>
<keyword evidence="3 4" id="KW-0378">Hydrolase</keyword>
<dbReference type="InterPro" id="IPR002168">
    <property type="entry name" value="Lipase_GDXG_HIS_AS"/>
</dbReference>
<dbReference type="SUPFAM" id="SSF53474">
    <property type="entry name" value="alpha/beta-Hydrolases"/>
    <property type="match status" value="1"/>
</dbReference>
<evidence type="ECO:0000256" key="4">
    <source>
        <dbReference type="RuleBase" id="RU361235"/>
    </source>
</evidence>
<comment type="caution">
    <text evidence="6">The sequence shown here is derived from an EMBL/GenBank/DDBJ whole genome shotgun (WGS) entry which is preliminary data.</text>
</comment>
<accession>A0ABP7A0P5</accession>
<proteinExistence type="inferred from homology"/>
<reference evidence="7" key="1">
    <citation type="journal article" date="2019" name="Int. J. Syst. Evol. Microbiol.">
        <title>The Global Catalogue of Microorganisms (GCM) 10K type strain sequencing project: providing services to taxonomists for standard genome sequencing and annotation.</title>
        <authorList>
            <consortium name="The Broad Institute Genomics Platform"/>
            <consortium name="The Broad Institute Genome Sequencing Center for Infectious Disease"/>
            <person name="Wu L."/>
            <person name="Ma J."/>
        </authorList>
    </citation>
    <scope>NUCLEOTIDE SEQUENCE [LARGE SCALE GENOMIC DNA]</scope>
    <source>
        <strain evidence="7">JCM 16902</strain>
    </source>
</reference>
<dbReference type="Gene3D" id="3.40.50.1820">
    <property type="entry name" value="alpha/beta hydrolase"/>
    <property type="match status" value="1"/>
</dbReference>
<dbReference type="InterPro" id="IPR002018">
    <property type="entry name" value="CarbesteraseB"/>
</dbReference>
<protein>
    <recommendedName>
        <fullName evidence="4">Carboxylic ester hydrolase</fullName>
        <ecNumber evidence="4">3.1.1.-</ecNumber>
    </recommendedName>
</protein>
<dbReference type="InterPro" id="IPR029058">
    <property type="entry name" value="AB_hydrolase_fold"/>
</dbReference>
<dbReference type="EMBL" id="BAAAZO010000009">
    <property type="protein sequence ID" value="GAA3622492.1"/>
    <property type="molecule type" value="Genomic_DNA"/>
</dbReference>
<name>A0ABP7A0P5_9ACTN</name>
<evidence type="ECO:0000256" key="1">
    <source>
        <dbReference type="ARBA" id="ARBA00005964"/>
    </source>
</evidence>
<comment type="similarity">
    <text evidence="2">Belongs to the 'GDXG' lipolytic enzyme family.</text>
</comment>
<comment type="similarity">
    <text evidence="1 4">Belongs to the type-B carboxylesterase/lipase family.</text>
</comment>
<dbReference type="InterPro" id="IPR019826">
    <property type="entry name" value="Carboxylesterase_B_AS"/>
</dbReference>
<dbReference type="EC" id="3.1.1.-" evidence="4"/>
<keyword evidence="7" id="KW-1185">Reference proteome</keyword>
<dbReference type="PROSITE" id="PS00122">
    <property type="entry name" value="CARBOXYLESTERASE_B_1"/>
    <property type="match status" value="1"/>
</dbReference>
<evidence type="ECO:0000313" key="7">
    <source>
        <dbReference type="Proteomes" id="UP001501074"/>
    </source>
</evidence>